<sequence>MVPPPPSWPQEGPPRRALPPLPADLALHIRASHAPGGWRGGKVEGMWGCQIQRRLQQGTPASNKRHHFLLAGIETDMSKDITALDMV</sequence>
<evidence type="ECO:0000256" key="1">
    <source>
        <dbReference type="SAM" id="MobiDB-lite"/>
    </source>
</evidence>
<keyword evidence="3" id="KW-1185">Reference proteome</keyword>
<feature type="region of interest" description="Disordered" evidence="1">
    <location>
        <begin position="1"/>
        <end position="20"/>
    </location>
</feature>
<proteinExistence type="predicted"/>
<organism evidence="2">
    <name type="scientific">Oryza glumipatula</name>
    <dbReference type="NCBI Taxonomy" id="40148"/>
    <lineage>
        <taxon>Eukaryota</taxon>
        <taxon>Viridiplantae</taxon>
        <taxon>Streptophyta</taxon>
        <taxon>Embryophyta</taxon>
        <taxon>Tracheophyta</taxon>
        <taxon>Spermatophyta</taxon>
        <taxon>Magnoliopsida</taxon>
        <taxon>Liliopsida</taxon>
        <taxon>Poales</taxon>
        <taxon>Poaceae</taxon>
        <taxon>BOP clade</taxon>
        <taxon>Oryzoideae</taxon>
        <taxon>Oryzeae</taxon>
        <taxon>Oryzinae</taxon>
        <taxon>Oryza</taxon>
    </lineage>
</organism>
<evidence type="ECO:0000313" key="3">
    <source>
        <dbReference type="Proteomes" id="UP000026961"/>
    </source>
</evidence>
<dbReference type="AlphaFoldDB" id="A0A0E0AG03"/>
<name>A0A0E0AG03_9ORYZ</name>
<evidence type="ECO:0000313" key="2">
    <source>
        <dbReference type="EnsemblPlants" id="OGLUM07G03160.1"/>
    </source>
</evidence>
<dbReference type="Proteomes" id="UP000026961">
    <property type="component" value="Chromosome 7"/>
</dbReference>
<reference evidence="2" key="2">
    <citation type="submission" date="2018-05" db="EMBL/GenBank/DDBJ databases">
        <title>OgluRS3 (Oryza glumaepatula Reference Sequence Version 3).</title>
        <authorList>
            <person name="Zhang J."/>
            <person name="Kudrna D."/>
            <person name="Lee S."/>
            <person name="Talag J."/>
            <person name="Welchert J."/>
            <person name="Wing R.A."/>
        </authorList>
    </citation>
    <scope>NUCLEOTIDE SEQUENCE [LARGE SCALE GENOMIC DNA]</scope>
</reference>
<accession>A0A0E0AG03</accession>
<dbReference type="EnsemblPlants" id="OGLUM07G03160.1">
    <property type="protein sequence ID" value="OGLUM07G03160.1"/>
    <property type="gene ID" value="OGLUM07G03160"/>
</dbReference>
<reference evidence="2" key="1">
    <citation type="submission" date="2015-04" db="UniProtKB">
        <authorList>
            <consortium name="EnsemblPlants"/>
        </authorList>
    </citation>
    <scope>IDENTIFICATION</scope>
</reference>
<dbReference type="Gramene" id="OGLUM07G03160.1">
    <property type="protein sequence ID" value="OGLUM07G03160.1"/>
    <property type="gene ID" value="OGLUM07G03160"/>
</dbReference>
<protein>
    <submittedName>
        <fullName evidence="2">Uncharacterized protein</fullName>
    </submittedName>
</protein>
<dbReference type="HOGENOM" id="CLU_2487064_0_0_1"/>